<evidence type="ECO:0000259" key="6">
    <source>
        <dbReference type="PROSITE" id="PS50109"/>
    </source>
</evidence>
<keyword evidence="5" id="KW-0418">Kinase</keyword>
<evidence type="ECO:0000313" key="7">
    <source>
        <dbReference type="EMBL" id="AAZ72130.1"/>
    </source>
</evidence>
<evidence type="ECO:0000256" key="2">
    <source>
        <dbReference type="ARBA" id="ARBA00012438"/>
    </source>
</evidence>
<dbReference type="PaxDb" id="269797-Mbar_A3249"/>
<name>Q466R2_METBF</name>
<organism evidence="7">
    <name type="scientific">Methanosarcina barkeri (strain Fusaro / DSM 804)</name>
    <dbReference type="NCBI Taxonomy" id="269797"/>
    <lineage>
        <taxon>Archaea</taxon>
        <taxon>Methanobacteriati</taxon>
        <taxon>Methanobacteriota</taxon>
        <taxon>Stenosarchaea group</taxon>
        <taxon>Methanomicrobia</taxon>
        <taxon>Methanosarcinales</taxon>
        <taxon>Methanosarcinaceae</taxon>
        <taxon>Methanosarcina</taxon>
    </lineage>
</organism>
<reference evidence="7" key="1">
    <citation type="submission" date="2006-06" db="EMBL/GenBank/DDBJ databases">
        <title>Complete sequence of chromosome 1 of Methanosarcina barkeri str. fusaro.</title>
        <authorList>
            <person name="Copeland A."/>
            <person name="Lucas S."/>
            <person name="Lapidus A."/>
            <person name="Barry K."/>
            <person name="Detter J.C."/>
            <person name="Glavina T."/>
            <person name="Hammon N."/>
            <person name="Israni S."/>
            <person name="Pitluck S."/>
            <person name="Goodwin L.A."/>
            <person name="Saunders E.H."/>
            <person name="Schmutz J."/>
            <person name="Larimer F."/>
            <person name="Land M."/>
            <person name="Anderson I."/>
            <person name="Richardson P."/>
        </authorList>
    </citation>
    <scope>NUCLEOTIDE SEQUENCE</scope>
    <source>
        <strain evidence="7">Fusaro</strain>
    </source>
</reference>
<dbReference type="KEGG" id="mba:Mbar_A3249"/>
<sequence length="101" mass="11595">MPRKLKFLPKNRLINGYFSVKDNGIGIDPKYAERIFEVFKRLNKREEYPGTGIGLSICKKIVERHKGRIWVESETGNGSTFYFTLPVIPTKVCDNDNTVNS</sequence>
<dbReference type="HOGENOM" id="CLU_000445_89_31_2"/>
<evidence type="ECO:0000256" key="1">
    <source>
        <dbReference type="ARBA" id="ARBA00000085"/>
    </source>
</evidence>
<dbReference type="InterPro" id="IPR036890">
    <property type="entry name" value="HATPase_C_sf"/>
</dbReference>
<evidence type="ECO:0000256" key="4">
    <source>
        <dbReference type="ARBA" id="ARBA00022679"/>
    </source>
</evidence>
<evidence type="ECO:0000256" key="3">
    <source>
        <dbReference type="ARBA" id="ARBA00022553"/>
    </source>
</evidence>
<dbReference type="Gene3D" id="3.30.565.10">
    <property type="entry name" value="Histidine kinase-like ATPase, C-terminal domain"/>
    <property type="match status" value="1"/>
</dbReference>
<gene>
    <name evidence="7" type="ordered locus">Mbar_A3249</name>
</gene>
<proteinExistence type="predicted"/>
<accession>Q466R2</accession>
<dbReference type="SUPFAM" id="SSF55874">
    <property type="entry name" value="ATPase domain of HSP90 chaperone/DNA topoisomerase II/histidine kinase"/>
    <property type="match status" value="1"/>
</dbReference>
<dbReference type="EC" id="2.7.13.3" evidence="2"/>
<dbReference type="PRINTS" id="PR00344">
    <property type="entry name" value="BCTRLSENSOR"/>
</dbReference>
<dbReference type="InterPro" id="IPR003594">
    <property type="entry name" value="HATPase_dom"/>
</dbReference>
<dbReference type="GO" id="GO:0004673">
    <property type="term" value="F:protein histidine kinase activity"/>
    <property type="evidence" value="ECO:0007669"/>
    <property type="project" value="UniProtKB-EC"/>
</dbReference>
<dbReference type="InterPro" id="IPR005467">
    <property type="entry name" value="His_kinase_dom"/>
</dbReference>
<dbReference type="PANTHER" id="PTHR43304">
    <property type="entry name" value="PHYTOCHROME-LIKE PROTEIN CPH1"/>
    <property type="match status" value="1"/>
</dbReference>
<feature type="domain" description="Histidine kinase" evidence="6">
    <location>
        <begin position="18"/>
        <end position="89"/>
    </location>
</feature>
<dbReference type="eggNOG" id="arCOG02358">
    <property type="taxonomic scope" value="Archaea"/>
</dbReference>
<dbReference type="InterPro" id="IPR004358">
    <property type="entry name" value="Sig_transdc_His_kin-like_C"/>
</dbReference>
<keyword evidence="3" id="KW-0597">Phosphoprotein</keyword>
<dbReference type="PANTHER" id="PTHR43304:SF1">
    <property type="entry name" value="PAC DOMAIN-CONTAINING PROTEIN"/>
    <property type="match status" value="1"/>
</dbReference>
<protein>
    <recommendedName>
        <fullName evidence="2">histidine kinase</fullName>
        <ecNumber evidence="2">2.7.13.3</ecNumber>
    </recommendedName>
</protein>
<dbReference type="InterPro" id="IPR052162">
    <property type="entry name" value="Sensor_kinase/Photoreceptor"/>
</dbReference>
<dbReference type="STRING" id="269797.Mbar_A3249"/>
<evidence type="ECO:0000256" key="5">
    <source>
        <dbReference type="ARBA" id="ARBA00022777"/>
    </source>
</evidence>
<dbReference type="Pfam" id="PF02518">
    <property type="entry name" value="HATPase_c"/>
    <property type="match status" value="1"/>
</dbReference>
<dbReference type="SMART" id="SM00387">
    <property type="entry name" value="HATPase_c"/>
    <property type="match status" value="1"/>
</dbReference>
<dbReference type="AlphaFoldDB" id="Q466R2"/>
<dbReference type="EMBL" id="CP000099">
    <property type="protein sequence ID" value="AAZ72130.1"/>
    <property type="molecule type" value="Genomic_DNA"/>
</dbReference>
<comment type="catalytic activity">
    <reaction evidence="1">
        <text>ATP + protein L-histidine = ADP + protein N-phospho-L-histidine.</text>
        <dbReference type="EC" id="2.7.13.3"/>
    </reaction>
</comment>
<dbReference type="PROSITE" id="PS50109">
    <property type="entry name" value="HIS_KIN"/>
    <property type="match status" value="1"/>
</dbReference>
<keyword evidence="4" id="KW-0808">Transferase</keyword>